<sequence length="281" mass="31003">MRFSCLQPAQSVICLGLDPMQRYNTLLSLKEGQLDNAERYLAARSHGLDPESTYCQEEHFDSPEGDYGIVRFETLPIYGAHVKDVFDAILCAVLNAEIFLSEMFGCVCIREDSDFETSDFTQLRLVTSSSAKTIVESNTVLFSRFTQEDNEEGFGVMTADFVDADALFPYRTSERVRRDTTTLVTARPMASCDSESAPGVVVTRWTCLKIHRDSAGISRNPEAELAESSVCWGDTAHKIVQQQLAHATTPQSPNISTAVSCQQAETASMTFPGSYVGTELS</sequence>
<name>A0AAD9LDB1_9STRA</name>
<accession>A0AAD9LDB1</accession>
<gene>
    <name evidence="1" type="ORF">P3T76_012022</name>
</gene>
<evidence type="ECO:0000313" key="1">
    <source>
        <dbReference type="EMBL" id="KAK1932438.1"/>
    </source>
</evidence>
<dbReference type="Proteomes" id="UP001259832">
    <property type="component" value="Unassembled WGS sequence"/>
</dbReference>
<dbReference type="AlphaFoldDB" id="A0AAD9LDB1"/>
<proteinExistence type="predicted"/>
<evidence type="ECO:0000313" key="2">
    <source>
        <dbReference type="Proteomes" id="UP001259832"/>
    </source>
</evidence>
<organism evidence="1 2">
    <name type="scientific">Phytophthora citrophthora</name>
    <dbReference type="NCBI Taxonomy" id="4793"/>
    <lineage>
        <taxon>Eukaryota</taxon>
        <taxon>Sar</taxon>
        <taxon>Stramenopiles</taxon>
        <taxon>Oomycota</taxon>
        <taxon>Peronosporomycetes</taxon>
        <taxon>Peronosporales</taxon>
        <taxon>Peronosporaceae</taxon>
        <taxon>Phytophthora</taxon>
    </lineage>
</organism>
<reference evidence="1" key="1">
    <citation type="submission" date="2023-08" db="EMBL/GenBank/DDBJ databases">
        <title>Reference Genome Resource for the Citrus Pathogen Phytophthora citrophthora.</title>
        <authorList>
            <person name="Moller H."/>
            <person name="Coetzee B."/>
            <person name="Rose L.J."/>
            <person name="Van Niekerk J.M."/>
        </authorList>
    </citation>
    <scope>NUCLEOTIDE SEQUENCE</scope>
    <source>
        <strain evidence="1">STE-U-9442</strain>
    </source>
</reference>
<keyword evidence="2" id="KW-1185">Reference proteome</keyword>
<dbReference type="EMBL" id="JASMQC010000029">
    <property type="protein sequence ID" value="KAK1932438.1"/>
    <property type="molecule type" value="Genomic_DNA"/>
</dbReference>
<comment type="caution">
    <text evidence="1">The sequence shown here is derived from an EMBL/GenBank/DDBJ whole genome shotgun (WGS) entry which is preliminary data.</text>
</comment>
<protein>
    <submittedName>
        <fullName evidence="1">Uncharacterized protein</fullName>
    </submittedName>
</protein>